<sequence>MSLLQTTSIKSPSFAVYDTPQSQPVPLTAVAAAAATTTVLTSNTATTTTHASPYIHQSHHHHYDQQQQPEQCHQQQQTNADKRNNSNQPTTASAPVSRWLPDSSTFHLASYMPTSKTRPVHLVAQNYCLQHKSYYAFSWCPSCGTIF</sequence>
<dbReference type="AlphaFoldDB" id="A0A068S286"/>
<dbReference type="VEuPathDB" id="FungiDB:LCOR_07525.1"/>
<gene>
    <name evidence="2" type="ORF">LCOR_07525.1</name>
</gene>
<feature type="compositionally biased region" description="Polar residues" evidence="1">
    <location>
        <begin position="85"/>
        <end position="94"/>
    </location>
</feature>
<reference evidence="2" key="1">
    <citation type="submission" date="2013-08" db="EMBL/GenBank/DDBJ databases">
        <title>Gene expansion shapes genome architecture in the human pathogen Lichtheimia corymbifera: an evolutionary genomics analysis in the ancient terrestrial Mucorales (Mucoromycotina).</title>
        <authorList>
            <person name="Schwartze V.U."/>
            <person name="Winter S."/>
            <person name="Shelest E."/>
            <person name="Marcet-Houben M."/>
            <person name="Horn F."/>
            <person name="Wehner S."/>
            <person name="Hoffmann K."/>
            <person name="Riege K."/>
            <person name="Sammeth M."/>
            <person name="Nowrousian M."/>
            <person name="Valiante V."/>
            <person name="Linde J."/>
            <person name="Jacobsen I.D."/>
            <person name="Marz M."/>
            <person name="Brakhage A.A."/>
            <person name="Gabaldon T."/>
            <person name="Bocker S."/>
            <person name="Voigt K."/>
        </authorList>
    </citation>
    <scope>NUCLEOTIDE SEQUENCE [LARGE SCALE GENOMIC DNA]</scope>
    <source>
        <strain evidence="2">FSU 9682</strain>
    </source>
</reference>
<dbReference type="Proteomes" id="UP000027586">
    <property type="component" value="Unassembled WGS sequence"/>
</dbReference>
<proteinExistence type="predicted"/>
<feature type="region of interest" description="Disordered" evidence="1">
    <location>
        <begin position="48"/>
        <end position="98"/>
    </location>
</feature>
<comment type="caution">
    <text evidence="2">The sequence shown here is derived from an EMBL/GenBank/DDBJ whole genome shotgun (WGS) entry which is preliminary data.</text>
</comment>
<protein>
    <submittedName>
        <fullName evidence="2">Uncharacterized protein</fullName>
    </submittedName>
</protein>
<evidence type="ECO:0000256" key="1">
    <source>
        <dbReference type="SAM" id="MobiDB-lite"/>
    </source>
</evidence>
<name>A0A068S286_9FUNG</name>
<evidence type="ECO:0000313" key="3">
    <source>
        <dbReference type="Proteomes" id="UP000027586"/>
    </source>
</evidence>
<organism evidence="2 3">
    <name type="scientific">Lichtheimia corymbifera JMRC:FSU:9682</name>
    <dbReference type="NCBI Taxonomy" id="1263082"/>
    <lineage>
        <taxon>Eukaryota</taxon>
        <taxon>Fungi</taxon>
        <taxon>Fungi incertae sedis</taxon>
        <taxon>Mucoromycota</taxon>
        <taxon>Mucoromycotina</taxon>
        <taxon>Mucoromycetes</taxon>
        <taxon>Mucorales</taxon>
        <taxon>Lichtheimiaceae</taxon>
        <taxon>Lichtheimia</taxon>
    </lineage>
</organism>
<feature type="compositionally biased region" description="Low complexity" evidence="1">
    <location>
        <begin position="65"/>
        <end position="77"/>
    </location>
</feature>
<accession>A0A068S286</accession>
<dbReference type="EMBL" id="CBTN010000038">
    <property type="protein sequence ID" value="CDH56483.1"/>
    <property type="molecule type" value="Genomic_DNA"/>
</dbReference>
<evidence type="ECO:0000313" key="2">
    <source>
        <dbReference type="EMBL" id="CDH56483.1"/>
    </source>
</evidence>
<dbReference type="OrthoDB" id="2281314at2759"/>
<keyword evidence="3" id="KW-1185">Reference proteome</keyword>